<dbReference type="RefSeq" id="WP_272741452.1">
    <property type="nucleotide sequence ID" value="NZ_JAQQKW010000005.1"/>
</dbReference>
<evidence type="ECO:0000256" key="4">
    <source>
        <dbReference type="ARBA" id="ARBA00016377"/>
    </source>
</evidence>
<dbReference type="PANTHER" id="PTHR11839">
    <property type="entry name" value="UDP/ADP-SUGAR PYROPHOSPHATASE"/>
    <property type="match status" value="1"/>
</dbReference>
<feature type="region of interest" description="Disordered" evidence="8">
    <location>
        <begin position="1"/>
        <end position="30"/>
    </location>
</feature>
<evidence type="ECO:0000256" key="2">
    <source>
        <dbReference type="ARBA" id="ARBA00001946"/>
    </source>
</evidence>
<evidence type="ECO:0000259" key="9">
    <source>
        <dbReference type="PROSITE" id="PS51462"/>
    </source>
</evidence>
<proteinExistence type="inferred from homology"/>
<dbReference type="EMBL" id="JAQQKW010000005">
    <property type="protein sequence ID" value="MDC7694749.1"/>
    <property type="molecule type" value="Genomic_DNA"/>
</dbReference>
<evidence type="ECO:0000256" key="7">
    <source>
        <dbReference type="ARBA" id="ARBA00032272"/>
    </source>
</evidence>
<keyword evidence="11" id="KW-1185">Reference proteome</keyword>
<dbReference type="PROSITE" id="PS51462">
    <property type="entry name" value="NUDIX"/>
    <property type="match status" value="1"/>
</dbReference>
<evidence type="ECO:0000313" key="11">
    <source>
        <dbReference type="Proteomes" id="UP001216595"/>
    </source>
</evidence>
<protein>
    <recommendedName>
        <fullName evidence="4">GDP-mannose pyrophosphatase</fullName>
    </recommendedName>
    <alternativeName>
        <fullName evidence="6">GDP-mannose hydrolase</fullName>
    </alternativeName>
    <alternativeName>
        <fullName evidence="7">GDPMK</fullName>
    </alternativeName>
</protein>
<evidence type="ECO:0000256" key="1">
    <source>
        <dbReference type="ARBA" id="ARBA00000847"/>
    </source>
</evidence>
<comment type="caution">
    <text evidence="10">The sequence shown here is derived from an EMBL/GenBank/DDBJ whole genome shotgun (WGS) entry which is preliminary data.</text>
</comment>
<organism evidence="10 11">
    <name type="scientific">Asticcacaulis currens</name>
    <dbReference type="NCBI Taxonomy" id="2984210"/>
    <lineage>
        <taxon>Bacteria</taxon>
        <taxon>Pseudomonadati</taxon>
        <taxon>Pseudomonadota</taxon>
        <taxon>Alphaproteobacteria</taxon>
        <taxon>Caulobacterales</taxon>
        <taxon>Caulobacteraceae</taxon>
        <taxon>Asticcacaulis</taxon>
    </lineage>
</organism>
<gene>
    <name evidence="10" type="ORF">PQU94_10690</name>
</gene>
<comment type="catalytic activity">
    <reaction evidence="1">
        <text>GDP-alpha-D-mannose + H2O = alpha-D-mannose 1-phosphate + GMP + 2 H(+)</text>
        <dbReference type="Rhea" id="RHEA:27978"/>
        <dbReference type="ChEBI" id="CHEBI:15377"/>
        <dbReference type="ChEBI" id="CHEBI:15378"/>
        <dbReference type="ChEBI" id="CHEBI:57527"/>
        <dbReference type="ChEBI" id="CHEBI:58115"/>
        <dbReference type="ChEBI" id="CHEBI:58409"/>
    </reaction>
</comment>
<dbReference type="PANTHER" id="PTHR11839:SF18">
    <property type="entry name" value="NUDIX HYDROLASE DOMAIN-CONTAINING PROTEIN"/>
    <property type="match status" value="1"/>
</dbReference>
<evidence type="ECO:0000256" key="6">
    <source>
        <dbReference type="ARBA" id="ARBA00032162"/>
    </source>
</evidence>
<dbReference type="GO" id="GO:0016787">
    <property type="term" value="F:hydrolase activity"/>
    <property type="evidence" value="ECO:0007669"/>
    <property type="project" value="UniProtKB-KW"/>
</dbReference>
<dbReference type="InterPro" id="IPR000086">
    <property type="entry name" value="NUDIX_hydrolase_dom"/>
</dbReference>
<name>A0ABT5IF16_9CAUL</name>
<evidence type="ECO:0000256" key="5">
    <source>
        <dbReference type="ARBA" id="ARBA00022801"/>
    </source>
</evidence>
<dbReference type="CDD" id="cd24161">
    <property type="entry name" value="NUDIX_ADPRase_Ndx2"/>
    <property type="match status" value="1"/>
</dbReference>
<dbReference type="InterPro" id="IPR020084">
    <property type="entry name" value="NUDIX_hydrolase_CS"/>
</dbReference>
<comment type="similarity">
    <text evidence="3">Belongs to the Nudix hydrolase family. NudK subfamily.</text>
</comment>
<sequence>MSDTFSDDIPPRAVSHRQEHSLPGWDSAEKDATRPRWRTLVGRTVYQTPWISVESHETVAPTGKPAHYGFVHFRNRAVGVVPLHDDGTVTMVGQMRFAFDAWSWEIPEGGAHFDEDPMEGARRELREETGLEAATLTEILRYDLSNSVTDETAILYLATGLSEGETDWDDTENLEIARVAFKDVLEAVIKGQIRDSLTVAAVLRVYHMAVTGALEASLAAKIV</sequence>
<feature type="domain" description="Nudix hydrolase" evidence="9">
    <location>
        <begin position="73"/>
        <end position="201"/>
    </location>
</feature>
<accession>A0ABT5IF16</accession>
<dbReference type="PROSITE" id="PS00893">
    <property type="entry name" value="NUDIX_BOX"/>
    <property type="match status" value="1"/>
</dbReference>
<dbReference type="InterPro" id="IPR015797">
    <property type="entry name" value="NUDIX_hydrolase-like_dom_sf"/>
</dbReference>
<dbReference type="Gene3D" id="3.90.79.10">
    <property type="entry name" value="Nucleoside Triphosphate Pyrophosphohydrolase"/>
    <property type="match status" value="1"/>
</dbReference>
<evidence type="ECO:0000256" key="8">
    <source>
        <dbReference type="SAM" id="MobiDB-lite"/>
    </source>
</evidence>
<keyword evidence="5 10" id="KW-0378">Hydrolase</keyword>
<evidence type="ECO:0000256" key="3">
    <source>
        <dbReference type="ARBA" id="ARBA00007275"/>
    </source>
</evidence>
<comment type="cofactor">
    <cofactor evidence="2">
        <name>Mg(2+)</name>
        <dbReference type="ChEBI" id="CHEBI:18420"/>
    </cofactor>
</comment>
<reference evidence="10 11" key="1">
    <citation type="submission" date="2023-01" db="EMBL/GenBank/DDBJ databases">
        <title>Novel species of the genus Asticcacaulis isolated from rivers.</title>
        <authorList>
            <person name="Lu H."/>
        </authorList>
    </citation>
    <scope>NUCLEOTIDE SEQUENCE [LARGE SCALE GENOMIC DNA]</scope>
    <source>
        <strain evidence="10 11">DXS10W</strain>
    </source>
</reference>
<dbReference type="Pfam" id="PF00293">
    <property type="entry name" value="NUDIX"/>
    <property type="match status" value="1"/>
</dbReference>
<evidence type="ECO:0000313" key="10">
    <source>
        <dbReference type="EMBL" id="MDC7694749.1"/>
    </source>
</evidence>
<dbReference type="Proteomes" id="UP001216595">
    <property type="component" value="Unassembled WGS sequence"/>
</dbReference>
<dbReference type="SUPFAM" id="SSF55811">
    <property type="entry name" value="Nudix"/>
    <property type="match status" value="1"/>
</dbReference>